<evidence type="ECO:0000313" key="1">
    <source>
        <dbReference type="EMBL" id="HIU43325.1"/>
    </source>
</evidence>
<evidence type="ECO:0000313" key="2">
    <source>
        <dbReference type="Proteomes" id="UP000824073"/>
    </source>
</evidence>
<dbReference type="Gene3D" id="3.40.50.360">
    <property type="match status" value="1"/>
</dbReference>
<dbReference type="EMBL" id="DVMR01000033">
    <property type="protein sequence ID" value="HIU43325.1"/>
    <property type="molecule type" value="Genomic_DNA"/>
</dbReference>
<dbReference type="SUPFAM" id="SSF52218">
    <property type="entry name" value="Flavoproteins"/>
    <property type="match status" value="1"/>
</dbReference>
<organism evidence="1 2">
    <name type="scientific">Candidatus Ventrousia excrementavium</name>
    <dbReference type="NCBI Taxonomy" id="2840961"/>
    <lineage>
        <taxon>Bacteria</taxon>
        <taxon>Bacillati</taxon>
        <taxon>Bacillota</taxon>
        <taxon>Clostridia</taxon>
        <taxon>Eubacteriales</taxon>
        <taxon>Clostridiaceae</taxon>
        <taxon>Clostridiaceae incertae sedis</taxon>
        <taxon>Candidatus Ventrousia</taxon>
    </lineage>
</organism>
<name>A0A9D1IT04_9CLOT</name>
<dbReference type="AlphaFoldDB" id="A0A9D1IT04"/>
<reference evidence="1" key="1">
    <citation type="submission" date="2020-10" db="EMBL/GenBank/DDBJ databases">
        <authorList>
            <person name="Gilroy R."/>
        </authorList>
    </citation>
    <scope>NUCLEOTIDE SEQUENCE</scope>
    <source>
        <strain evidence="1">CHK191-8634</strain>
    </source>
</reference>
<protein>
    <recommendedName>
        <fullName evidence="3">Flavodoxin-like fold domain-containing protein</fullName>
    </recommendedName>
</protein>
<gene>
    <name evidence="1" type="ORF">IAB67_03400</name>
</gene>
<comment type="caution">
    <text evidence="1">The sequence shown here is derived from an EMBL/GenBank/DDBJ whole genome shotgun (WGS) entry which is preliminary data.</text>
</comment>
<reference evidence="1" key="2">
    <citation type="journal article" date="2021" name="PeerJ">
        <title>Extensive microbial diversity within the chicken gut microbiome revealed by metagenomics and culture.</title>
        <authorList>
            <person name="Gilroy R."/>
            <person name="Ravi A."/>
            <person name="Getino M."/>
            <person name="Pursley I."/>
            <person name="Horton D.L."/>
            <person name="Alikhan N.F."/>
            <person name="Baker D."/>
            <person name="Gharbi K."/>
            <person name="Hall N."/>
            <person name="Watson M."/>
            <person name="Adriaenssens E.M."/>
            <person name="Foster-Nyarko E."/>
            <person name="Jarju S."/>
            <person name="Secka A."/>
            <person name="Antonio M."/>
            <person name="Oren A."/>
            <person name="Chaudhuri R.R."/>
            <person name="La Ragione R."/>
            <person name="Hildebrand F."/>
            <person name="Pallen M.J."/>
        </authorList>
    </citation>
    <scope>NUCLEOTIDE SEQUENCE</scope>
    <source>
        <strain evidence="1">CHK191-8634</strain>
    </source>
</reference>
<proteinExistence type="predicted"/>
<dbReference type="Proteomes" id="UP000824073">
    <property type="component" value="Unassembled WGS sequence"/>
</dbReference>
<sequence>MGRLMIVNGSPRAPQSNSKQYAALFRSFWRGEAYEYNVTQHSHAEAFARLENAEHLLLVFPLYADGVPAVLLDFLKALEASPLRSRPTVHVLINCGFLEPRQNGVAIDMVRLFCRQNGFPFGSSLSVGSGEAILKTPFRFLVRRGARKLARAMQASRNRDICVTMPLPAQTYVKASEKYWLAYGEKYGTTREQMDSMEIEKD</sequence>
<accession>A0A9D1IT04</accession>
<evidence type="ECO:0008006" key="3">
    <source>
        <dbReference type="Google" id="ProtNLM"/>
    </source>
</evidence>
<dbReference type="InterPro" id="IPR029039">
    <property type="entry name" value="Flavoprotein-like_sf"/>
</dbReference>